<feature type="compositionally biased region" description="Pro residues" evidence="1">
    <location>
        <begin position="242"/>
        <end position="255"/>
    </location>
</feature>
<reference evidence="2 3" key="1">
    <citation type="submission" date="2017-03" db="EMBL/GenBank/DDBJ databases">
        <authorList>
            <person name="Afonso C.L."/>
            <person name="Miller P.J."/>
            <person name="Scott M.A."/>
            <person name="Spackman E."/>
            <person name="Goraichik I."/>
            <person name="Dimitrov K.M."/>
            <person name="Suarez D.L."/>
            <person name="Swayne D.E."/>
        </authorList>
    </citation>
    <scope>NUCLEOTIDE SEQUENCE [LARGE SCALE GENOMIC DNA]</scope>
    <source>
        <strain evidence="2 3">Mu101</strain>
    </source>
</reference>
<dbReference type="Proteomes" id="UP000234498">
    <property type="component" value="Unassembled WGS sequence"/>
</dbReference>
<dbReference type="AlphaFoldDB" id="A0A2H1IGE2"/>
<proteinExistence type="predicted"/>
<feature type="compositionally biased region" description="Low complexity" evidence="1">
    <location>
        <begin position="230"/>
        <end position="241"/>
    </location>
</feature>
<evidence type="ECO:0000256" key="1">
    <source>
        <dbReference type="SAM" id="MobiDB-lite"/>
    </source>
</evidence>
<dbReference type="EMBL" id="FXZA01000003">
    <property type="protein sequence ID" value="SMX74211.1"/>
    <property type="molecule type" value="Genomic_DNA"/>
</dbReference>
<organism evidence="2 3">
    <name type="scientific">Brevibacterium linens</name>
    <dbReference type="NCBI Taxonomy" id="1703"/>
    <lineage>
        <taxon>Bacteria</taxon>
        <taxon>Bacillati</taxon>
        <taxon>Actinomycetota</taxon>
        <taxon>Actinomycetes</taxon>
        <taxon>Micrococcales</taxon>
        <taxon>Brevibacteriaceae</taxon>
        <taxon>Brevibacterium</taxon>
    </lineage>
</organism>
<evidence type="ECO:0000313" key="2">
    <source>
        <dbReference type="EMBL" id="SMX74211.1"/>
    </source>
</evidence>
<dbReference type="RefSeq" id="WP_257944021.1">
    <property type="nucleotide sequence ID" value="NZ_FXZA01000003.1"/>
</dbReference>
<gene>
    <name evidence="2" type="ORF">BLIN101_01172</name>
</gene>
<sequence length="484" mass="51840">MTIPESGDPHYSGPIFPPSLSDVPPRPSHLTERTRADGQSSQSTHPDGPVLPPRRSAGLAPIRILSISDSESYLKWATQLLSSLPDVEGRVFLVDNPILPTDEQIASAVAGTDWEHREVPVIARSDLARVIADHSPDIVLGAATGPIVAQVFLTAHTRTDRPALVSGLPGMGLPASGKGMNYRRLMDAFIAHSSAEVTAYTEASARSQVPCEVLLARLPMLRSEGIPHLTASPTAEAAPPSVGSPPSPASPPSPVGGPQTGTPALPRTLVFAPQAKVPTERADREAIIAAVADFADRHPESTAVIKMRSRPGEFETHHEQHSYFEILDDFRTREVPGAARIELGYGPLSDFLTDDSALVTVSSTAALESIDRGVPTLLISDFGFDAGLLNEVFEGSGATGTLADVAAGSIGFPDLEWLTENYFHPVDGQLRRDLGLLATRAQTGQLPNRRAALLKQKRMLLRAELRTITPAPVVSAYRKLRRTR</sequence>
<name>A0A2H1IGE2_BRELN</name>
<accession>A0A2H1IGE2</accession>
<dbReference type="Pfam" id="PF20471">
    <property type="entry name" value="DUF6716"/>
    <property type="match status" value="1"/>
</dbReference>
<feature type="region of interest" description="Disordered" evidence="1">
    <location>
        <begin position="1"/>
        <end position="55"/>
    </location>
</feature>
<protein>
    <submittedName>
        <fullName evidence="2">Uncharacterized protein</fullName>
    </submittedName>
</protein>
<feature type="region of interest" description="Disordered" evidence="1">
    <location>
        <begin position="230"/>
        <end position="265"/>
    </location>
</feature>
<dbReference type="InterPro" id="IPR046561">
    <property type="entry name" value="DUF6716"/>
</dbReference>
<evidence type="ECO:0000313" key="3">
    <source>
        <dbReference type="Proteomes" id="UP000234498"/>
    </source>
</evidence>